<proteinExistence type="predicted"/>
<dbReference type="InterPro" id="IPR027417">
    <property type="entry name" value="P-loop_NTPase"/>
</dbReference>
<dbReference type="Proteomes" id="UP000198797">
    <property type="component" value="Unassembled WGS sequence"/>
</dbReference>
<dbReference type="AlphaFoldDB" id="A0A1C5ACK8"/>
<dbReference type="Gene3D" id="3.40.50.300">
    <property type="entry name" value="P-loop containing nucleotide triphosphate hydrolases"/>
    <property type="match status" value="1"/>
</dbReference>
<evidence type="ECO:0000313" key="2">
    <source>
        <dbReference type="Proteomes" id="UP000198797"/>
    </source>
</evidence>
<evidence type="ECO:0008006" key="3">
    <source>
        <dbReference type="Google" id="ProtNLM"/>
    </source>
</evidence>
<dbReference type="EMBL" id="FMCU01000015">
    <property type="protein sequence ID" value="SCF42801.1"/>
    <property type="molecule type" value="Genomic_DNA"/>
</dbReference>
<dbReference type="InterPro" id="IPR039421">
    <property type="entry name" value="Type_1_exporter"/>
</dbReference>
<organism evidence="1 2">
    <name type="scientific">Micromonospora matsumotoense</name>
    <dbReference type="NCBI Taxonomy" id="121616"/>
    <lineage>
        <taxon>Bacteria</taxon>
        <taxon>Bacillati</taxon>
        <taxon>Actinomycetota</taxon>
        <taxon>Actinomycetes</taxon>
        <taxon>Micromonosporales</taxon>
        <taxon>Micromonosporaceae</taxon>
        <taxon>Micromonospora</taxon>
    </lineage>
</organism>
<accession>A0A1C5ACK8</accession>
<sequence length="98" mass="10483">MGAAPDGDFFSRFVVLACGFDAAPGALGTTILITHRLANVRHADRIFVLHHGRLVESGTHDQLITAHGRYVELFILQAAGYDITTGPAPTVPRQTTTA</sequence>
<evidence type="ECO:0000313" key="1">
    <source>
        <dbReference type="EMBL" id="SCF42801.1"/>
    </source>
</evidence>
<gene>
    <name evidence="1" type="ORF">GA0070216_115126</name>
</gene>
<dbReference type="PANTHER" id="PTHR24221">
    <property type="entry name" value="ATP-BINDING CASSETTE SUB-FAMILY B"/>
    <property type="match status" value="1"/>
</dbReference>
<protein>
    <recommendedName>
        <fullName evidence="3">ATP-binding cassette, subfamily B</fullName>
    </recommendedName>
</protein>
<dbReference type="GO" id="GO:0034040">
    <property type="term" value="F:ATPase-coupled lipid transmembrane transporter activity"/>
    <property type="evidence" value="ECO:0007669"/>
    <property type="project" value="TreeGrafter"/>
</dbReference>
<dbReference type="PANTHER" id="PTHR24221:SF654">
    <property type="entry name" value="ATP-BINDING CASSETTE SUB-FAMILY B MEMBER 6"/>
    <property type="match status" value="1"/>
</dbReference>
<reference evidence="2" key="1">
    <citation type="submission" date="2016-06" db="EMBL/GenBank/DDBJ databases">
        <authorList>
            <person name="Varghese N."/>
            <person name="Submissions Spin"/>
        </authorList>
    </citation>
    <scope>NUCLEOTIDE SEQUENCE [LARGE SCALE GENOMIC DNA]</scope>
    <source>
        <strain evidence="2">DSM 44100</strain>
    </source>
</reference>
<dbReference type="STRING" id="121616.GA0070216_115126"/>
<name>A0A1C5ACK8_9ACTN</name>
<dbReference type="SUPFAM" id="SSF52540">
    <property type="entry name" value="P-loop containing nucleoside triphosphate hydrolases"/>
    <property type="match status" value="1"/>
</dbReference>
<keyword evidence="2" id="KW-1185">Reference proteome</keyword>